<organism evidence="2 3">
    <name type="scientific">Trichinella nativa</name>
    <dbReference type="NCBI Taxonomy" id="6335"/>
    <lineage>
        <taxon>Eukaryota</taxon>
        <taxon>Metazoa</taxon>
        <taxon>Ecdysozoa</taxon>
        <taxon>Nematoda</taxon>
        <taxon>Enoplea</taxon>
        <taxon>Dorylaimia</taxon>
        <taxon>Trichinellida</taxon>
        <taxon>Trichinellidae</taxon>
        <taxon>Trichinella</taxon>
    </lineage>
</organism>
<name>A0A1Y3EI70_9BILA</name>
<dbReference type="PANTHER" id="PTHR11915">
    <property type="entry name" value="SPECTRIN/FILAMIN RELATED CYTOSKELETAL PROTEIN"/>
    <property type="match status" value="1"/>
</dbReference>
<protein>
    <submittedName>
        <fullName evidence="2">Spectrin repeat-containing domain protein</fullName>
    </submittedName>
</protein>
<feature type="non-terminal residue" evidence="2">
    <location>
        <position position="154"/>
    </location>
</feature>
<dbReference type="AlphaFoldDB" id="A0A1Y3EI70"/>
<dbReference type="SUPFAM" id="SSF46966">
    <property type="entry name" value="Spectrin repeat"/>
    <property type="match status" value="2"/>
</dbReference>
<sequence length="154" mass="17858">MKEKDDALDSEDFGRDLRSVQALQRKHEGLERDLAALGDKTHPEAAEQIYDLQLQLNDRWSALTSKANNRKEKLLDSYDYQRFLSDCRDLQRWNNNTMVLVNSDELANDVTGAEALLERHSEYRTEMDARAGMFQKFDQFGNDLLSMHHYASAD</sequence>
<dbReference type="EMBL" id="LVZM01011810">
    <property type="protein sequence ID" value="OUC44771.1"/>
    <property type="molecule type" value="Genomic_DNA"/>
</dbReference>
<dbReference type="Pfam" id="PF00435">
    <property type="entry name" value="Spectrin"/>
    <property type="match status" value="2"/>
</dbReference>
<dbReference type="Gene3D" id="1.20.58.60">
    <property type="match status" value="2"/>
</dbReference>
<evidence type="ECO:0000256" key="1">
    <source>
        <dbReference type="ARBA" id="ARBA00022737"/>
    </source>
</evidence>
<gene>
    <name evidence="2" type="ORF">D917_08837</name>
</gene>
<keyword evidence="1" id="KW-0677">Repeat</keyword>
<proteinExistence type="predicted"/>
<accession>A0A1Y3EI70</accession>
<evidence type="ECO:0000313" key="2">
    <source>
        <dbReference type="EMBL" id="OUC44771.1"/>
    </source>
</evidence>
<dbReference type="CDD" id="cd00176">
    <property type="entry name" value="SPEC"/>
    <property type="match status" value="1"/>
</dbReference>
<reference evidence="2 3" key="1">
    <citation type="submission" date="2015-04" db="EMBL/GenBank/DDBJ databases">
        <title>Draft genome of the roundworm Trichinella nativa.</title>
        <authorList>
            <person name="Mitreva M."/>
        </authorList>
    </citation>
    <scope>NUCLEOTIDE SEQUENCE [LARGE SCALE GENOMIC DNA]</scope>
    <source>
        <strain evidence="2 3">ISS45</strain>
    </source>
</reference>
<dbReference type="Proteomes" id="UP000243006">
    <property type="component" value="Unassembled WGS sequence"/>
</dbReference>
<dbReference type="SMART" id="SM00150">
    <property type="entry name" value="SPEC"/>
    <property type="match status" value="2"/>
</dbReference>
<evidence type="ECO:0000313" key="3">
    <source>
        <dbReference type="Proteomes" id="UP000243006"/>
    </source>
</evidence>
<dbReference type="InterPro" id="IPR018159">
    <property type="entry name" value="Spectrin/alpha-actinin"/>
</dbReference>
<dbReference type="InterPro" id="IPR002017">
    <property type="entry name" value="Spectrin_repeat"/>
</dbReference>
<comment type="caution">
    <text evidence="2">The sequence shown here is derived from an EMBL/GenBank/DDBJ whole genome shotgun (WGS) entry which is preliminary data.</text>
</comment>